<keyword evidence="2" id="KW-1185">Reference proteome</keyword>
<dbReference type="PANTHER" id="PTHR45728:SF3">
    <property type="entry name" value="ACETYL-COA CARBOXYLASE"/>
    <property type="match status" value="1"/>
</dbReference>
<evidence type="ECO:0000313" key="2">
    <source>
        <dbReference type="Proteomes" id="UP000467841"/>
    </source>
</evidence>
<accession>A0A6D2KBP5</accession>
<organism evidence="1 2">
    <name type="scientific">Microthlaspi erraticum</name>
    <dbReference type="NCBI Taxonomy" id="1685480"/>
    <lineage>
        <taxon>Eukaryota</taxon>
        <taxon>Viridiplantae</taxon>
        <taxon>Streptophyta</taxon>
        <taxon>Embryophyta</taxon>
        <taxon>Tracheophyta</taxon>
        <taxon>Spermatophyta</taxon>
        <taxon>Magnoliopsida</taxon>
        <taxon>eudicotyledons</taxon>
        <taxon>Gunneridae</taxon>
        <taxon>Pentapetalae</taxon>
        <taxon>rosids</taxon>
        <taxon>malvids</taxon>
        <taxon>Brassicales</taxon>
        <taxon>Brassicaceae</taxon>
        <taxon>Coluteocarpeae</taxon>
        <taxon>Microthlaspi</taxon>
    </lineage>
</organism>
<reference evidence="1" key="1">
    <citation type="submission" date="2020-01" db="EMBL/GenBank/DDBJ databases">
        <authorList>
            <person name="Mishra B."/>
        </authorList>
    </citation>
    <scope>NUCLEOTIDE SEQUENCE [LARGE SCALE GENOMIC DNA]</scope>
</reference>
<dbReference type="EMBL" id="CACVBM020001451">
    <property type="protein sequence ID" value="CAA7050441.1"/>
    <property type="molecule type" value="Genomic_DNA"/>
</dbReference>
<proteinExistence type="predicted"/>
<dbReference type="GO" id="GO:0006633">
    <property type="term" value="P:fatty acid biosynthetic process"/>
    <property type="evidence" value="ECO:0007669"/>
    <property type="project" value="TreeGrafter"/>
</dbReference>
<dbReference type="InterPro" id="IPR049076">
    <property type="entry name" value="ACCA"/>
</dbReference>
<dbReference type="PANTHER" id="PTHR45728">
    <property type="entry name" value="ACETYL-COA CARBOXYLASE, ISOFORM A"/>
    <property type="match status" value="1"/>
</dbReference>
<dbReference type="GO" id="GO:0003989">
    <property type="term" value="F:acetyl-CoA carboxylase activity"/>
    <property type="evidence" value="ECO:0007669"/>
    <property type="project" value="InterPro"/>
</dbReference>
<dbReference type="AlphaFoldDB" id="A0A6D2KBP5"/>
<protein>
    <submittedName>
        <fullName evidence="1">Uncharacterized protein</fullName>
    </submittedName>
</protein>
<evidence type="ECO:0000313" key="1">
    <source>
        <dbReference type="EMBL" id="CAA7050441.1"/>
    </source>
</evidence>
<comment type="caution">
    <text evidence="1">The sequence shown here is derived from an EMBL/GenBank/DDBJ whole genome shotgun (WGS) entry which is preliminary data.</text>
</comment>
<name>A0A6D2KBP5_9BRAS</name>
<sequence length="92" mass="10370">MDTGEYYFLELNHKLQVEHLVTGDGNFCPFYSIRPKDHCVAGEDPDGKIQELSFKSKPCVGAYFSVKSGGGELSDFQFGHVFLHLGNQEPWQ</sequence>
<dbReference type="OrthoDB" id="1747063at2759"/>
<dbReference type="Proteomes" id="UP000467841">
    <property type="component" value="Unassembled WGS sequence"/>
</dbReference>
<gene>
    <name evidence="1" type="ORF">MERR_LOCUS37676</name>
</gene>